<accession>A0A1I4THW2</accession>
<dbReference type="STRING" id="582667.SAMN05192568_10546"/>
<feature type="compositionally biased region" description="Basic and acidic residues" evidence="1">
    <location>
        <begin position="8"/>
        <end position="20"/>
    </location>
</feature>
<dbReference type="Proteomes" id="UP000199048">
    <property type="component" value="Unassembled WGS sequence"/>
</dbReference>
<keyword evidence="3" id="KW-1185">Reference proteome</keyword>
<dbReference type="AlphaFoldDB" id="A0A1I4THW2"/>
<dbReference type="RefSeq" id="WP_092046265.1">
    <property type="nucleotide sequence ID" value="NZ_FOTK01000054.1"/>
</dbReference>
<evidence type="ECO:0000256" key="1">
    <source>
        <dbReference type="SAM" id="MobiDB-lite"/>
    </source>
</evidence>
<name>A0A1I4THW2_9HYPH</name>
<feature type="region of interest" description="Disordered" evidence="1">
    <location>
        <begin position="1"/>
        <end position="34"/>
    </location>
</feature>
<dbReference type="EMBL" id="FOTK01000054">
    <property type="protein sequence ID" value="SFM76272.1"/>
    <property type="molecule type" value="Genomic_DNA"/>
</dbReference>
<protein>
    <submittedName>
        <fullName evidence="2">Uncharacterized protein</fullName>
    </submittedName>
</protein>
<reference evidence="3" key="1">
    <citation type="submission" date="2016-10" db="EMBL/GenBank/DDBJ databases">
        <authorList>
            <person name="Varghese N."/>
            <person name="Submissions S."/>
        </authorList>
    </citation>
    <scope>NUCLEOTIDE SEQUENCE [LARGE SCALE GENOMIC DNA]</scope>
    <source>
        <strain evidence="3">BL36</strain>
    </source>
</reference>
<evidence type="ECO:0000313" key="2">
    <source>
        <dbReference type="EMBL" id="SFM76272.1"/>
    </source>
</evidence>
<dbReference type="OrthoDB" id="9806592at2"/>
<organism evidence="2 3">
    <name type="scientific">Methylobacterium pseudosasicola</name>
    <dbReference type="NCBI Taxonomy" id="582667"/>
    <lineage>
        <taxon>Bacteria</taxon>
        <taxon>Pseudomonadati</taxon>
        <taxon>Pseudomonadota</taxon>
        <taxon>Alphaproteobacteria</taxon>
        <taxon>Hyphomicrobiales</taxon>
        <taxon>Methylobacteriaceae</taxon>
        <taxon>Methylobacterium</taxon>
    </lineage>
</organism>
<sequence length="197" mass="20466">MPNALAGLRRDRAKASDRMTKLATAARGRSMTDDEQHDFDAAARDVAGFDEQIAAVESSQTETKDKTVSRADAAEIVKLCVDGGVPMMASGMLAEGVSVEDAKSRIAAAGKAKDLVALARRKDPGIPADLAATMLAEGKSVEDIRTALFDKLVAAEEKTAISSHVPTAAADGPTAGITAAQSSMQRTLKRAGLVKDA</sequence>
<proteinExistence type="predicted"/>
<evidence type="ECO:0000313" key="3">
    <source>
        <dbReference type="Proteomes" id="UP000199048"/>
    </source>
</evidence>
<gene>
    <name evidence="2" type="ORF">SAMN05192568_10546</name>
</gene>